<evidence type="ECO:0000313" key="1">
    <source>
        <dbReference type="EMBL" id="SHJ77696.1"/>
    </source>
</evidence>
<reference evidence="2" key="1">
    <citation type="submission" date="2016-11" db="EMBL/GenBank/DDBJ databases">
        <authorList>
            <person name="Varghese N."/>
            <person name="Submissions S."/>
        </authorList>
    </citation>
    <scope>NUCLEOTIDE SEQUENCE [LARGE SCALE GENOMIC DNA]</scope>
    <source>
        <strain evidence="2">DSM 15212 / CIP 107654 / DViRD3</strain>
    </source>
</reference>
<gene>
    <name evidence="1" type="ORF">SAMN02745912_01052</name>
</gene>
<dbReference type="STRING" id="1121301.SAMN02745912_01052"/>
<protein>
    <submittedName>
        <fullName evidence="1">Uncharacterized protein</fullName>
    </submittedName>
</protein>
<organism evidence="1 2">
    <name type="scientific">Paramaledivibacter caminithermalis (strain DSM 15212 / CIP 107654 / DViRD3)</name>
    <name type="common">Clostridium caminithermale</name>
    <dbReference type="NCBI Taxonomy" id="1121301"/>
    <lineage>
        <taxon>Bacteria</taxon>
        <taxon>Bacillati</taxon>
        <taxon>Bacillota</taxon>
        <taxon>Clostridia</taxon>
        <taxon>Peptostreptococcales</taxon>
        <taxon>Caminicellaceae</taxon>
        <taxon>Paramaledivibacter</taxon>
    </lineage>
</organism>
<dbReference type="OrthoDB" id="1955872at2"/>
<evidence type="ECO:0000313" key="2">
    <source>
        <dbReference type="Proteomes" id="UP000184465"/>
    </source>
</evidence>
<name>A0A1M6M2S0_PARC5</name>
<accession>A0A1M6M2S0</accession>
<proteinExistence type="predicted"/>
<sequence>MNKWLIISTLEGLIFTAKEKKCVLGDDAKEDIHKIKEVYEELIRFWELDESLIDEFGKEVES</sequence>
<dbReference type="Proteomes" id="UP000184465">
    <property type="component" value="Unassembled WGS sequence"/>
</dbReference>
<keyword evidence="2" id="KW-1185">Reference proteome</keyword>
<dbReference type="EMBL" id="FRAG01000008">
    <property type="protein sequence ID" value="SHJ77696.1"/>
    <property type="molecule type" value="Genomic_DNA"/>
</dbReference>
<dbReference type="RefSeq" id="WP_073147664.1">
    <property type="nucleotide sequence ID" value="NZ_FRAG01000008.1"/>
</dbReference>
<dbReference type="AlphaFoldDB" id="A0A1M6M2S0"/>